<evidence type="ECO:0000313" key="2">
    <source>
        <dbReference type="Proteomes" id="UP001240639"/>
    </source>
</evidence>
<evidence type="ECO:0008006" key="3">
    <source>
        <dbReference type="Google" id="ProtNLM"/>
    </source>
</evidence>
<dbReference type="Proteomes" id="UP001240639">
    <property type="component" value="Unassembled WGS sequence"/>
</dbReference>
<protein>
    <recommendedName>
        <fullName evidence="3">DUF429 domain-containing protein</fullName>
    </recommendedName>
</protein>
<gene>
    <name evidence="1" type="ORF">Q9K02_05525</name>
</gene>
<name>A0ABT9HN65_9SPHN</name>
<evidence type="ECO:0000313" key="1">
    <source>
        <dbReference type="EMBL" id="MDP4574597.1"/>
    </source>
</evidence>
<proteinExistence type="predicted"/>
<comment type="caution">
    <text evidence="1">The sequence shown here is derived from an EMBL/GenBank/DDBJ whole genome shotgun (WGS) entry which is preliminary data.</text>
</comment>
<sequence>MRKFDNFLAIDWSGAKGRKHRGIALAVAKAGGGAPVLIDHRWSREEVLTVLREDLPKNTLVGLDLGIGLPHADCGAYFPKNKVSLPDAPALWALIDDICRKDEHFGVQSFVDHPDYAPYFRNGTDTGAHFGCDDAAHGRGRFRVTEKAQAEMGCKPYSNFNLVGAAQVGKSSLTGMRMLHHLRGLLPVWPIDPLPRKGSVIVEIYTSLAAMEAGRSASRAKMRSHEDLNEALAALGSAPVSGKGPIDDHSSDALLSAAWLRKVAGEKRRWQPTAMTPHIARTEGWTFGALCRSGAPRYDACH</sequence>
<organism evidence="1 2">
    <name type="scientific">Qipengyuania profundimaris</name>
    <dbReference type="NCBI Taxonomy" id="3067652"/>
    <lineage>
        <taxon>Bacteria</taxon>
        <taxon>Pseudomonadati</taxon>
        <taxon>Pseudomonadota</taxon>
        <taxon>Alphaproteobacteria</taxon>
        <taxon>Sphingomonadales</taxon>
        <taxon>Erythrobacteraceae</taxon>
        <taxon>Qipengyuania</taxon>
    </lineage>
</organism>
<keyword evidence="2" id="KW-1185">Reference proteome</keyword>
<accession>A0ABT9HN65</accession>
<reference evidence="1 2" key="1">
    <citation type="submission" date="2023-08" db="EMBL/GenBank/DDBJ databases">
        <title>genomic of G39.</title>
        <authorList>
            <person name="Wang Y."/>
        </authorList>
    </citation>
    <scope>NUCLEOTIDE SEQUENCE [LARGE SCALE GENOMIC DNA]</scope>
    <source>
        <strain evidence="1 2">G39</strain>
    </source>
</reference>
<dbReference type="RefSeq" id="WP_305933458.1">
    <property type="nucleotide sequence ID" value="NZ_JAVAIM010000001.1"/>
</dbReference>
<dbReference type="EMBL" id="JAVAIM010000001">
    <property type="protein sequence ID" value="MDP4574597.1"/>
    <property type="molecule type" value="Genomic_DNA"/>
</dbReference>